<protein>
    <submittedName>
        <fullName evidence="1">Uncharacterized protein</fullName>
    </submittedName>
</protein>
<gene>
    <name evidence="1" type="ORF">ARMSODRAFT_1026620</name>
</gene>
<name>A0A2H3BBA9_9AGAR</name>
<sequence length="249" mass="28451">MAHITLSDWTCQLNHCVFPLHGPSLNTSFMRQQKSLPFQWCLAYDTMRKNGLSIRNTDLSFLFHGDVPHLILPPQFITNLANAGLTHLFDIASFSIDPFNPTVLRLQPHPNVRFQNATTRAQEQWLQTSQWLSTLTLRDLVNGFMAMDVTDSAVARRRQRDDGCQTRIQIAGMDDNLLRGAAASQCLDLEPLWFLGLPPRLRIKRSMISLMLTMLSPLTNPSLHRFLQGYLHRMHLCFRLYPPSAISVP</sequence>
<keyword evidence="2" id="KW-1185">Reference proteome</keyword>
<accession>A0A2H3BBA9</accession>
<evidence type="ECO:0000313" key="1">
    <source>
        <dbReference type="EMBL" id="PBK60336.1"/>
    </source>
</evidence>
<dbReference type="AlphaFoldDB" id="A0A2H3BBA9"/>
<evidence type="ECO:0000313" key="2">
    <source>
        <dbReference type="Proteomes" id="UP000218334"/>
    </source>
</evidence>
<dbReference type="EMBL" id="KZ293488">
    <property type="protein sequence ID" value="PBK60336.1"/>
    <property type="molecule type" value="Genomic_DNA"/>
</dbReference>
<dbReference type="Proteomes" id="UP000218334">
    <property type="component" value="Unassembled WGS sequence"/>
</dbReference>
<organism evidence="1 2">
    <name type="scientific">Armillaria solidipes</name>
    <dbReference type="NCBI Taxonomy" id="1076256"/>
    <lineage>
        <taxon>Eukaryota</taxon>
        <taxon>Fungi</taxon>
        <taxon>Dikarya</taxon>
        <taxon>Basidiomycota</taxon>
        <taxon>Agaricomycotina</taxon>
        <taxon>Agaricomycetes</taxon>
        <taxon>Agaricomycetidae</taxon>
        <taxon>Agaricales</taxon>
        <taxon>Marasmiineae</taxon>
        <taxon>Physalacriaceae</taxon>
        <taxon>Armillaria</taxon>
    </lineage>
</organism>
<reference evidence="2" key="1">
    <citation type="journal article" date="2017" name="Nat. Ecol. Evol.">
        <title>Genome expansion and lineage-specific genetic innovations in the forest pathogenic fungi Armillaria.</title>
        <authorList>
            <person name="Sipos G."/>
            <person name="Prasanna A.N."/>
            <person name="Walter M.C."/>
            <person name="O'Connor E."/>
            <person name="Balint B."/>
            <person name="Krizsan K."/>
            <person name="Kiss B."/>
            <person name="Hess J."/>
            <person name="Varga T."/>
            <person name="Slot J."/>
            <person name="Riley R."/>
            <person name="Boka B."/>
            <person name="Rigling D."/>
            <person name="Barry K."/>
            <person name="Lee J."/>
            <person name="Mihaltcheva S."/>
            <person name="LaButti K."/>
            <person name="Lipzen A."/>
            <person name="Waldron R."/>
            <person name="Moloney N.M."/>
            <person name="Sperisen C."/>
            <person name="Kredics L."/>
            <person name="Vagvoelgyi C."/>
            <person name="Patrignani A."/>
            <person name="Fitzpatrick D."/>
            <person name="Nagy I."/>
            <person name="Doyle S."/>
            <person name="Anderson J.B."/>
            <person name="Grigoriev I.V."/>
            <person name="Gueldener U."/>
            <person name="Muensterkoetter M."/>
            <person name="Nagy L.G."/>
        </authorList>
    </citation>
    <scope>NUCLEOTIDE SEQUENCE [LARGE SCALE GENOMIC DNA]</scope>
    <source>
        <strain evidence="2">28-4</strain>
    </source>
</reference>
<proteinExistence type="predicted"/>